<dbReference type="Pfam" id="PF01709">
    <property type="entry name" value="Transcrip_reg"/>
    <property type="match status" value="1"/>
</dbReference>
<gene>
    <name evidence="4" type="ORF">C0Q70_08874</name>
</gene>
<dbReference type="STRING" id="400727.A0A2T7P884"/>
<evidence type="ECO:0000259" key="2">
    <source>
        <dbReference type="Pfam" id="PF01709"/>
    </source>
</evidence>
<accession>A0A2T7P884</accession>
<evidence type="ECO:0000313" key="4">
    <source>
        <dbReference type="EMBL" id="PVD29619.1"/>
    </source>
</evidence>
<proteinExistence type="inferred from homology"/>
<dbReference type="Gene3D" id="3.30.70.980">
    <property type="match status" value="2"/>
</dbReference>
<dbReference type="InterPro" id="IPR029072">
    <property type="entry name" value="YebC-like"/>
</dbReference>
<name>A0A2T7P884_POMCA</name>
<dbReference type="InterPro" id="IPR017856">
    <property type="entry name" value="Integrase-like_N"/>
</dbReference>
<keyword evidence="5" id="KW-1185">Reference proteome</keyword>
<reference evidence="4 5" key="1">
    <citation type="submission" date="2018-04" db="EMBL/GenBank/DDBJ databases">
        <title>The genome of golden apple snail Pomacea canaliculata provides insight into stress tolerance and invasive adaptation.</title>
        <authorList>
            <person name="Liu C."/>
            <person name="Liu B."/>
            <person name="Ren Y."/>
            <person name="Zhang Y."/>
            <person name="Wang H."/>
            <person name="Li S."/>
            <person name="Jiang F."/>
            <person name="Yin L."/>
            <person name="Zhang G."/>
            <person name="Qian W."/>
            <person name="Fan W."/>
        </authorList>
    </citation>
    <scope>NUCLEOTIDE SEQUENCE [LARGE SCALE GENOMIC DNA]</scope>
    <source>
        <strain evidence="4">SZHN2017</strain>
        <tissue evidence="4">Muscle</tissue>
    </source>
</reference>
<dbReference type="Proteomes" id="UP000245119">
    <property type="component" value="Linkage Group LG5"/>
</dbReference>
<dbReference type="OrthoDB" id="2017544at2759"/>
<dbReference type="InterPro" id="IPR026564">
    <property type="entry name" value="Transcrip_reg_TACO1-like_dom3"/>
</dbReference>
<feature type="domain" description="TACO1/YebC-like N-terminal" evidence="3">
    <location>
        <begin position="26"/>
        <end position="93"/>
    </location>
</feature>
<dbReference type="EMBL" id="PZQS01000005">
    <property type="protein sequence ID" value="PVD29619.1"/>
    <property type="molecule type" value="Genomic_DNA"/>
</dbReference>
<evidence type="ECO:0000259" key="3">
    <source>
        <dbReference type="Pfam" id="PF20772"/>
    </source>
</evidence>
<dbReference type="InterPro" id="IPR049083">
    <property type="entry name" value="TACO1_YebC_N"/>
</dbReference>
<dbReference type="AlphaFoldDB" id="A0A2T7P884"/>
<comment type="similarity">
    <text evidence="1">Belongs to the TACO1 family.</text>
</comment>
<evidence type="ECO:0000313" key="5">
    <source>
        <dbReference type="Proteomes" id="UP000245119"/>
    </source>
</evidence>
<protein>
    <recommendedName>
        <fullName evidence="6">Transcriptional regulatory protein</fullName>
    </recommendedName>
</protein>
<dbReference type="SUPFAM" id="SSF75625">
    <property type="entry name" value="YebC-like"/>
    <property type="match status" value="1"/>
</dbReference>
<evidence type="ECO:0008006" key="6">
    <source>
        <dbReference type="Google" id="ProtNLM"/>
    </source>
</evidence>
<dbReference type="Pfam" id="PF20772">
    <property type="entry name" value="TACO1_YebC_N"/>
    <property type="match status" value="1"/>
</dbReference>
<sequence length="271" mass="30260">MPSKVKIRANQCSYMVQLVRGMAGHSKWQNIKNIKAAEDAKKARTIQDFTRRARAIIREKGSADPKNNPLLARLLVEAKSKCIPNANIERVLSQMGKMKDVPPTVFEAKGPGGSIMLIEAMTVNQSQTRQELQSYVKKCGFSLYENSFLARMTFEQKGLVMVDIPDQGETTPNMEEYIELAIEVGAEEVTLEADEEGKKFLQFLSAPEHVYSVKKELEAKNLPVRSAEVTFLSLNDVSLGSKDIELIAKVLDKLDDHPDVLKVYTNVVEAS</sequence>
<dbReference type="GO" id="GO:0005739">
    <property type="term" value="C:mitochondrion"/>
    <property type="evidence" value="ECO:0007669"/>
    <property type="project" value="TreeGrafter"/>
</dbReference>
<dbReference type="Gene3D" id="1.10.10.200">
    <property type="match status" value="1"/>
</dbReference>
<dbReference type="InterPro" id="IPR048300">
    <property type="entry name" value="TACO1_YebC-like_2nd/3rd_dom"/>
</dbReference>
<evidence type="ECO:0000256" key="1">
    <source>
        <dbReference type="ARBA" id="ARBA00008724"/>
    </source>
</evidence>
<dbReference type="PANTHER" id="PTHR12532:SF0">
    <property type="entry name" value="TRANSLATIONAL ACTIVATOR OF CYTOCHROME C OXIDASE 1"/>
    <property type="match status" value="1"/>
</dbReference>
<comment type="caution">
    <text evidence="4">The sequence shown here is derived from an EMBL/GenBank/DDBJ whole genome shotgun (WGS) entry which is preliminary data.</text>
</comment>
<dbReference type="PANTHER" id="PTHR12532">
    <property type="entry name" value="TRANSLATIONAL ACTIVATOR OF CYTOCHROME C OXIDASE 1"/>
    <property type="match status" value="1"/>
</dbReference>
<dbReference type="InterPro" id="IPR002876">
    <property type="entry name" value="Transcrip_reg_TACO1-like"/>
</dbReference>
<feature type="domain" description="TACO1/YebC-like second and third" evidence="2">
    <location>
        <begin position="105"/>
        <end position="267"/>
    </location>
</feature>
<organism evidence="4 5">
    <name type="scientific">Pomacea canaliculata</name>
    <name type="common">Golden apple snail</name>
    <dbReference type="NCBI Taxonomy" id="400727"/>
    <lineage>
        <taxon>Eukaryota</taxon>
        <taxon>Metazoa</taxon>
        <taxon>Spiralia</taxon>
        <taxon>Lophotrochozoa</taxon>
        <taxon>Mollusca</taxon>
        <taxon>Gastropoda</taxon>
        <taxon>Caenogastropoda</taxon>
        <taxon>Architaenioglossa</taxon>
        <taxon>Ampullarioidea</taxon>
        <taxon>Ampullariidae</taxon>
        <taxon>Pomacea</taxon>
    </lineage>
</organism>